<sequence>NNPPTLSLKNEDLNAFDQWVVNERVQNTLEVLTQDDDGDSVYLEILDKPTGVFVKNKSIIYTADSSLPMKLGLRAKDSKGAYSPIVYVYIAVCTSCNGHGRCTNTTRDIEYFNGYFQIFKCSCYPAYTGADCELELDACASKPCSVGQECTDLTAAQQGNNLTGYLCGNCPDGYNRSNATENCFDIDECTNKNNGCQHNCTNTIGSYQCSCRDGYRLDLSDRKTCNDINECEEQTARCQHKCKNTEGSYNCSCFEGYLLKSNGYNCEL</sequence>
<dbReference type="AlphaFoldDB" id="A0AAV2IJ79"/>
<dbReference type="Gene3D" id="2.10.25.10">
    <property type="entry name" value="Laminin"/>
    <property type="match status" value="4"/>
</dbReference>
<dbReference type="EMBL" id="CAXITT010000906">
    <property type="protein sequence ID" value="CAL1547134.1"/>
    <property type="molecule type" value="Genomic_DNA"/>
</dbReference>
<protein>
    <recommendedName>
        <fullName evidence="9">EGF-like domain-containing protein</fullName>
    </recommendedName>
</protein>
<keyword evidence="6" id="KW-1015">Disulfide bond</keyword>
<dbReference type="PROSITE" id="PS50026">
    <property type="entry name" value="EGF_3"/>
    <property type="match status" value="2"/>
</dbReference>
<comment type="caution">
    <text evidence="10">The sequence shown here is derived from an EMBL/GenBank/DDBJ whole genome shotgun (WGS) entry which is preliminary data.</text>
</comment>
<dbReference type="InterPro" id="IPR009030">
    <property type="entry name" value="Growth_fac_rcpt_cys_sf"/>
</dbReference>
<feature type="non-terminal residue" evidence="10">
    <location>
        <position position="268"/>
    </location>
</feature>
<keyword evidence="7" id="KW-0325">Glycoprotein</keyword>
<dbReference type="SMART" id="SM00179">
    <property type="entry name" value="EGF_CA"/>
    <property type="match status" value="3"/>
</dbReference>
<dbReference type="Proteomes" id="UP001497497">
    <property type="component" value="Unassembled WGS sequence"/>
</dbReference>
<dbReference type="InterPro" id="IPR052080">
    <property type="entry name" value="vWF_C/EGF_Fibrillin"/>
</dbReference>
<feature type="non-terminal residue" evidence="10">
    <location>
        <position position="1"/>
    </location>
</feature>
<accession>A0AAV2IJ79</accession>
<keyword evidence="11" id="KW-1185">Reference proteome</keyword>
<evidence type="ECO:0000256" key="2">
    <source>
        <dbReference type="ARBA" id="ARBA00022525"/>
    </source>
</evidence>
<keyword evidence="3 8" id="KW-0245">EGF-like domain</keyword>
<name>A0AAV2IJ79_LYMST</name>
<dbReference type="CDD" id="cd00054">
    <property type="entry name" value="EGF_CA"/>
    <property type="match status" value="1"/>
</dbReference>
<proteinExistence type="predicted"/>
<comment type="subcellular location">
    <subcellularLocation>
        <location evidence="1">Secreted</location>
    </subcellularLocation>
</comment>
<dbReference type="PANTHER" id="PTHR47333:SF4">
    <property type="entry name" value="EGF-LIKE DOMAIN-CONTAINING PROTEIN"/>
    <property type="match status" value="1"/>
</dbReference>
<dbReference type="InterPro" id="IPR000742">
    <property type="entry name" value="EGF"/>
</dbReference>
<dbReference type="InterPro" id="IPR049883">
    <property type="entry name" value="NOTCH1_EGF-like"/>
</dbReference>
<dbReference type="GO" id="GO:0005576">
    <property type="term" value="C:extracellular region"/>
    <property type="evidence" value="ECO:0007669"/>
    <property type="project" value="UniProtKB-SubCell"/>
</dbReference>
<feature type="domain" description="EGF-like" evidence="9">
    <location>
        <begin position="185"/>
        <end position="221"/>
    </location>
</feature>
<keyword evidence="5" id="KW-0677">Repeat</keyword>
<evidence type="ECO:0000256" key="1">
    <source>
        <dbReference type="ARBA" id="ARBA00004613"/>
    </source>
</evidence>
<evidence type="ECO:0000256" key="3">
    <source>
        <dbReference type="ARBA" id="ARBA00022536"/>
    </source>
</evidence>
<evidence type="ECO:0000256" key="8">
    <source>
        <dbReference type="PROSITE-ProRule" id="PRU00076"/>
    </source>
</evidence>
<evidence type="ECO:0000313" key="10">
    <source>
        <dbReference type="EMBL" id="CAL1547134.1"/>
    </source>
</evidence>
<keyword evidence="2" id="KW-0964">Secreted</keyword>
<dbReference type="PANTHER" id="PTHR47333">
    <property type="entry name" value="VON WILLEBRAND FACTOR C AND EGF DOMAIN-CONTAINING PROTEIN"/>
    <property type="match status" value="1"/>
</dbReference>
<dbReference type="FunFam" id="2.10.25.10:FF:000240">
    <property type="entry name" value="Vitamin K-dependent protein S"/>
    <property type="match status" value="1"/>
</dbReference>
<evidence type="ECO:0000256" key="7">
    <source>
        <dbReference type="ARBA" id="ARBA00023180"/>
    </source>
</evidence>
<dbReference type="PROSITE" id="PS00022">
    <property type="entry name" value="EGF_1"/>
    <property type="match status" value="1"/>
</dbReference>
<keyword evidence="4" id="KW-0732">Signal</keyword>
<dbReference type="PROSITE" id="PS01186">
    <property type="entry name" value="EGF_2"/>
    <property type="match status" value="1"/>
</dbReference>
<dbReference type="InterPro" id="IPR000152">
    <property type="entry name" value="EGF-type_Asp/Asn_hydroxyl_site"/>
</dbReference>
<dbReference type="Pfam" id="PF07645">
    <property type="entry name" value="EGF_CA"/>
    <property type="match status" value="1"/>
</dbReference>
<dbReference type="PROSITE" id="PS00010">
    <property type="entry name" value="ASX_HYDROXYL"/>
    <property type="match status" value="2"/>
</dbReference>
<dbReference type="SMART" id="SM00181">
    <property type="entry name" value="EGF"/>
    <property type="match status" value="4"/>
</dbReference>
<dbReference type="InterPro" id="IPR001881">
    <property type="entry name" value="EGF-like_Ca-bd_dom"/>
</dbReference>
<dbReference type="PROSITE" id="PS01187">
    <property type="entry name" value="EGF_CA"/>
    <property type="match status" value="1"/>
</dbReference>
<dbReference type="InterPro" id="IPR018097">
    <property type="entry name" value="EGF_Ca-bd_CS"/>
</dbReference>
<dbReference type="SUPFAM" id="SSF57184">
    <property type="entry name" value="Growth factor receptor domain"/>
    <property type="match status" value="1"/>
</dbReference>
<evidence type="ECO:0000313" key="11">
    <source>
        <dbReference type="Proteomes" id="UP001497497"/>
    </source>
</evidence>
<feature type="domain" description="EGF-like" evidence="9">
    <location>
        <begin position="227"/>
        <end position="267"/>
    </location>
</feature>
<comment type="caution">
    <text evidence="8">Lacks conserved residue(s) required for the propagation of feature annotation.</text>
</comment>
<dbReference type="GO" id="GO:0005509">
    <property type="term" value="F:calcium ion binding"/>
    <property type="evidence" value="ECO:0007669"/>
    <property type="project" value="InterPro"/>
</dbReference>
<gene>
    <name evidence="10" type="ORF">GSLYS_00020459001</name>
</gene>
<evidence type="ECO:0000256" key="4">
    <source>
        <dbReference type="ARBA" id="ARBA00022729"/>
    </source>
</evidence>
<dbReference type="FunFam" id="2.10.25.10:FF:000038">
    <property type="entry name" value="Fibrillin 2"/>
    <property type="match status" value="1"/>
</dbReference>
<organism evidence="10 11">
    <name type="scientific">Lymnaea stagnalis</name>
    <name type="common">Great pond snail</name>
    <name type="synonym">Helix stagnalis</name>
    <dbReference type="NCBI Taxonomy" id="6523"/>
    <lineage>
        <taxon>Eukaryota</taxon>
        <taxon>Metazoa</taxon>
        <taxon>Spiralia</taxon>
        <taxon>Lophotrochozoa</taxon>
        <taxon>Mollusca</taxon>
        <taxon>Gastropoda</taxon>
        <taxon>Heterobranchia</taxon>
        <taxon>Euthyneura</taxon>
        <taxon>Panpulmonata</taxon>
        <taxon>Hygrophila</taxon>
        <taxon>Lymnaeoidea</taxon>
        <taxon>Lymnaeidae</taxon>
        <taxon>Lymnaea</taxon>
    </lineage>
</organism>
<dbReference type="Pfam" id="PF14670">
    <property type="entry name" value="FXa_inhibition"/>
    <property type="match status" value="1"/>
</dbReference>
<reference evidence="10 11" key="1">
    <citation type="submission" date="2024-04" db="EMBL/GenBank/DDBJ databases">
        <authorList>
            <consortium name="Genoscope - CEA"/>
            <person name="William W."/>
        </authorList>
    </citation>
    <scope>NUCLEOTIDE SEQUENCE [LARGE SCALE GENOMIC DNA]</scope>
</reference>
<evidence type="ECO:0000256" key="6">
    <source>
        <dbReference type="ARBA" id="ARBA00023157"/>
    </source>
</evidence>
<evidence type="ECO:0000259" key="9">
    <source>
        <dbReference type="PROSITE" id="PS50026"/>
    </source>
</evidence>
<evidence type="ECO:0000256" key="5">
    <source>
        <dbReference type="ARBA" id="ARBA00022737"/>
    </source>
</evidence>